<evidence type="ECO:0000313" key="2">
    <source>
        <dbReference type="EMBL" id="MFC3997080.1"/>
    </source>
</evidence>
<evidence type="ECO:0000259" key="1">
    <source>
        <dbReference type="Pfam" id="PF04149"/>
    </source>
</evidence>
<reference evidence="3" key="1">
    <citation type="journal article" date="2019" name="Int. J. Syst. Evol. Microbiol.">
        <title>The Global Catalogue of Microorganisms (GCM) 10K type strain sequencing project: providing services to taxonomists for standard genome sequencing and annotation.</title>
        <authorList>
            <consortium name="The Broad Institute Genomics Platform"/>
            <consortium name="The Broad Institute Genome Sequencing Center for Infectious Disease"/>
            <person name="Wu L."/>
            <person name="Ma J."/>
        </authorList>
    </citation>
    <scope>NUCLEOTIDE SEQUENCE [LARGE SCALE GENOMIC DNA]</scope>
    <source>
        <strain evidence="3">TBRC 1826</strain>
    </source>
</reference>
<keyword evidence="3" id="KW-1185">Reference proteome</keyword>
<protein>
    <submittedName>
        <fullName evidence="2">DUF397 domain-containing protein</fullName>
    </submittedName>
</protein>
<sequence>MIDKAWHTSSYSGSSGSCVEVSEGCVTLVRDSQNQERGALAFPAREWWALIADIRELS</sequence>
<feature type="domain" description="DUF397" evidence="1">
    <location>
        <begin position="5"/>
        <end position="55"/>
    </location>
</feature>
<comment type="caution">
    <text evidence="2">The sequence shown here is derived from an EMBL/GenBank/DDBJ whole genome shotgun (WGS) entry which is preliminary data.</text>
</comment>
<evidence type="ECO:0000313" key="3">
    <source>
        <dbReference type="Proteomes" id="UP001595847"/>
    </source>
</evidence>
<name>A0ABV8FR27_9ACTN</name>
<proteinExistence type="predicted"/>
<dbReference type="InterPro" id="IPR007278">
    <property type="entry name" value="DUF397"/>
</dbReference>
<dbReference type="Pfam" id="PF04149">
    <property type="entry name" value="DUF397"/>
    <property type="match status" value="1"/>
</dbReference>
<dbReference type="PROSITE" id="PS51257">
    <property type="entry name" value="PROKAR_LIPOPROTEIN"/>
    <property type="match status" value="1"/>
</dbReference>
<accession>A0ABV8FR27</accession>
<dbReference type="Proteomes" id="UP001595847">
    <property type="component" value="Unassembled WGS sequence"/>
</dbReference>
<organism evidence="2 3">
    <name type="scientific">Nocardiopsis sediminis</name>
    <dbReference type="NCBI Taxonomy" id="1778267"/>
    <lineage>
        <taxon>Bacteria</taxon>
        <taxon>Bacillati</taxon>
        <taxon>Actinomycetota</taxon>
        <taxon>Actinomycetes</taxon>
        <taxon>Streptosporangiales</taxon>
        <taxon>Nocardiopsidaceae</taxon>
        <taxon>Nocardiopsis</taxon>
    </lineage>
</organism>
<dbReference type="EMBL" id="JBHSBH010000009">
    <property type="protein sequence ID" value="MFC3997080.1"/>
    <property type="molecule type" value="Genomic_DNA"/>
</dbReference>
<dbReference type="RefSeq" id="WP_378533724.1">
    <property type="nucleotide sequence ID" value="NZ_JBHSBH010000009.1"/>
</dbReference>
<gene>
    <name evidence="2" type="ORF">ACFOVU_14200</name>
</gene>